<evidence type="ECO:0000313" key="5">
    <source>
        <dbReference type="Proteomes" id="UP000245783"/>
    </source>
</evidence>
<sequence length="216" mass="22967">MIPWGWGTCAPKDIAKGSWSGKKEGKQFTGKGTFWGQSAGGNCQIGAFKDTDFTCALDGSQYENGAHCGKFLVIQRLAGTMTNGTATPKELVGRQVIVKVVDQCPSCGGPGFTDLSAAAFSWLGFKEEGKIDIASWYLPDEEGIKEGVVENADGASGGGASSSSPSSFSPSGDAATGGASGANGSSTDKSRIRRWCWRWCRWRSWIWNGKFRQQAI</sequence>
<evidence type="ECO:0000256" key="1">
    <source>
        <dbReference type="ARBA" id="ARBA00022729"/>
    </source>
</evidence>
<dbReference type="InterPro" id="IPR009009">
    <property type="entry name" value="RlpA-like_DPBB"/>
</dbReference>
<dbReference type="InterPro" id="IPR051477">
    <property type="entry name" value="Expansin_CellWall"/>
</dbReference>
<dbReference type="RefSeq" id="XP_025367606.1">
    <property type="nucleotide sequence ID" value="XM_025511047.1"/>
</dbReference>
<dbReference type="SUPFAM" id="SSF50685">
    <property type="entry name" value="Barwin-like endoglucanases"/>
    <property type="match status" value="1"/>
</dbReference>
<proteinExistence type="predicted"/>
<reference evidence="4 5" key="1">
    <citation type="journal article" date="2018" name="Mol. Biol. Evol.">
        <title>Broad Genomic Sampling Reveals a Smut Pathogenic Ancestry of the Fungal Clade Ustilaginomycotina.</title>
        <authorList>
            <person name="Kijpornyongpan T."/>
            <person name="Mondo S.J."/>
            <person name="Barry K."/>
            <person name="Sandor L."/>
            <person name="Lee J."/>
            <person name="Lipzen A."/>
            <person name="Pangilinan J."/>
            <person name="LaButti K."/>
            <person name="Hainaut M."/>
            <person name="Henrissat B."/>
            <person name="Grigoriev I.V."/>
            <person name="Spatafora J.W."/>
            <person name="Aime M.C."/>
        </authorList>
    </citation>
    <scope>NUCLEOTIDE SEQUENCE [LARGE SCALE GENOMIC DNA]</scope>
    <source>
        <strain evidence="4 5">MCA 4658</strain>
    </source>
</reference>
<evidence type="ECO:0000259" key="3">
    <source>
        <dbReference type="Pfam" id="PF03330"/>
    </source>
</evidence>
<protein>
    <recommendedName>
        <fullName evidence="3">RlpA-like protein double-psi beta-barrel domain-containing protein</fullName>
    </recommendedName>
</protein>
<dbReference type="GeneID" id="37032917"/>
<keyword evidence="5" id="KW-1185">Reference proteome</keyword>
<dbReference type="InterPro" id="IPR036908">
    <property type="entry name" value="RlpA-like_sf"/>
</dbReference>
<gene>
    <name evidence="4" type="ORF">IE81DRAFT_221020</name>
</gene>
<dbReference type="Gene3D" id="2.40.40.10">
    <property type="entry name" value="RlpA-like domain"/>
    <property type="match status" value="1"/>
</dbReference>
<dbReference type="OrthoDB" id="623670at2759"/>
<evidence type="ECO:0000256" key="2">
    <source>
        <dbReference type="SAM" id="MobiDB-lite"/>
    </source>
</evidence>
<feature type="domain" description="RlpA-like protein double-psi beta-barrel" evidence="3">
    <location>
        <begin position="57"/>
        <end position="133"/>
    </location>
</feature>
<dbReference type="InParanoid" id="A0A316VS68"/>
<accession>A0A316VS68</accession>
<dbReference type="EMBL" id="KZ819417">
    <property type="protein sequence ID" value="PWN40446.1"/>
    <property type="molecule type" value="Genomic_DNA"/>
</dbReference>
<dbReference type="PANTHER" id="PTHR31836:SF21">
    <property type="entry name" value="EXPANSIN-LIKE PROTEIN 7"/>
    <property type="match status" value="1"/>
</dbReference>
<dbReference type="AlphaFoldDB" id="A0A316VS68"/>
<name>A0A316VS68_9BASI</name>
<dbReference type="CDD" id="cd22272">
    <property type="entry name" value="DPBB_EXLX1-like"/>
    <property type="match status" value="1"/>
</dbReference>
<feature type="region of interest" description="Disordered" evidence="2">
    <location>
        <begin position="150"/>
        <end position="188"/>
    </location>
</feature>
<keyword evidence="1" id="KW-0732">Signal</keyword>
<dbReference type="Pfam" id="PF03330">
    <property type="entry name" value="DPBB_1"/>
    <property type="match status" value="1"/>
</dbReference>
<feature type="compositionally biased region" description="Low complexity" evidence="2">
    <location>
        <begin position="161"/>
        <end position="186"/>
    </location>
</feature>
<organism evidence="4 5">
    <name type="scientific">Ceraceosorus guamensis</name>
    <dbReference type="NCBI Taxonomy" id="1522189"/>
    <lineage>
        <taxon>Eukaryota</taxon>
        <taxon>Fungi</taxon>
        <taxon>Dikarya</taxon>
        <taxon>Basidiomycota</taxon>
        <taxon>Ustilaginomycotina</taxon>
        <taxon>Exobasidiomycetes</taxon>
        <taxon>Ceraceosorales</taxon>
        <taxon>Ceraceosoraceae</taxon>
        <taxon>Ceraceosorus</taxon>
    </lineage>
</organism>
<dbReference type="Proteomes" id="UP000245783">
    <property type="component" value="Unassembled WGS sequence"/>
</dbReference>
<dbReference type="PANTHER" id="PTHR31836">
    <property type="match status" value="1"/>
</dbReference>
<dbReference type="STRING" id="1522189.A0A316VS68"/>
<evidence type="ECO:0000313" key="4">
    <source>
        <dbReference type="EMBL" id="PWN40446.1"/>
    </source>
</evidence>